<organism evidence="2">
    <name type="scientific">Zea mays</name>
    <name type="common">Maize</name>
    <dbReference type="NCBI Taxonomy" id="4577"/>
    <lineage>
        <taxon>Eukaryota</taxon>
        <taxon>Viridiplantae</taxon>
        <taxon>Streptophyta</taxon>
        <taxon>Embryophyta</taxon>
        <taxon>Tracheophyta</taxon>
        <taxon>Spermatophyta</taxon>
        <taxon>Magnoliopsida</taxon>
        <taxon>Liliopsida</taxon>
        <taxon>Poales</taxon>
        <taxon>Poaceae</taxon>
        <taxon>PACMAD clade</taxon>
        <taxon>Panicoideae</taxon>
        <taxon>Andropogonodae</taxon>
        <taxon>Andropogoneae</taxon>
        <taxon>Tripsacinae</taxon>
        <taxon>Zea</taxon>
    </lineage>
</organism>
<feature type="compositionally biased region" description="Low complexity" evidence="1">
    <location>
        <begin position="81"/>
        <end position="123"/>
    </location>
</feature>
<reference evidence="2" key="2">
    <citation type="submission" date="2012-06" db="EMBL/GenBank/DDBJ databases">
        <authorList>
            <person name="Yu Y."/>
            <person name="Currie J."/>
            <person name="Lomeli R."/>
            <person name="Angelova A."/>
            <person name="Collura K."/>
            <person name="Wissotski M."/>
            <person name="Campos D."/>
            <person name="Kudrna D."/>
            <person name="Golser W."/>
            <person name="Ashely E."/>
            <person name="Descour A."/>
            <person name="Fernandes J."/>
            <person name="Soderlund C."/>
            <person name="Walbot V."/>
        </authorList>
    </citation>
    <scope>NUCLEOTIDE SEQUENCE</scope>
    <source>
        <strain evidence="2">B73</strain>
    </source>
</reference>
<dbReference type="EMBL" id="BT054985">
    <property type="protein sequence ID" value="ACL53592.1"/>
    <property type="molecule type" value="mRNA"/>
</dbReference>
<evidence type="ECO:0000313" key="2">
    <source>
        <dbReference type="EMBL" id="ACL53592.1"/>
    </source>
</evidence>
<proteinExistence type="evidence at transcript level"/>
<name>B8A093_MAIZE</name>
<feature type="region of interest" description="Disordered" evidence="1">
    <location>
        <begin position="1"/>
        <end position="131"/>
    </location>
</feature>
<reference evidence="2" key="1">
    <citation type="journal article" date="2009" name="PLoS Genet.">
        <title>Sequencing, mapping, and analysis of 27,455 maize full-length cDNAs.</title>
        <authorList>
            <person name="Soderlund C."/>
            <person name="Descour A."/>
            <person name="Kudrna D."/>
            <person name="Bomhoff M."/>
            <person name="Boyd L."/>
            <person name="Currie J."/>
            <person name="Angelova A."/>
            <person name="Collura K."/>
            <person name="Wissotski M."/>
            <person name="Ashley E."/>
            <person name="Morrow D."/>
            <person name="Fernandes J."/>
            <person name="Walbot V."/>
            <person name="Yu Y."/>
        </authorList>
    </citation>
    <scope>NUCLEOTIDE SEQUENCE</scope>
    <source>
        <strain evidence="2">B73</strain>
    </source>
</reference>
<accession>B8A093</accession>
<feature type="compositionally biased region" description="Basic and acidic residues" evidence="1">
    <location>
        <begin position="53"/>
        <end position="69"/>
    </location>
</feature>
<sequence>MEFLNPRDPVPRQQRIKQPSTNIIRVLATGTSGDSTRNSAIKPALNHPFKNRSKQESCTKTRKGEEISGRSKNRSATLTDSPAAGRGSPARARGTCPRCRSPSPRAPPAAASSCPCSSAPAASPRRRPSRR</sequence>
<dbReference type="AlphaFoldDB" id="B8A093"/>
<protein>
    <submittedName>
        <fullName evidence="2">Uncharacterized protein</fullName>
    </submittedName>
</protein>
<feature type="compositionally biased region" description="Polar residues" evidence="1">
    <location>
        <begin position="16"/>
        <end position="39"/>
    </location>
</feature>
<evidence type="ECO:0000256" key="1">
    <source>
        <dbReference type="SAM" id="MobiDB-lite"/>
    </source>
</evidence>